<keyword evidence="5" id="KW-1185">Reference proteome</keyword>
<dbReference type="SUPFAM" id="SSF56349">
    <property type="entry name" value="DNA breaking-rejoining enzymes"/>
    <property type="match status" value="1"/>
</dbReference>
<evidence type="ECO:0000259" key="3">
    <source>
        <dbReference type="PROSITE" id="PS51898"/>
    </source>
</evidence>
<dbReference type="AlphaFoldDB" id="A0A8J3Q3P3"/>
<dbReference type="Proteomes" id="UP000612899">
    <property type="component" value="Unassembled WGS sequence"/>
</dbReference>
<feature type="compositionally biased region" description="Acidic residues" evidence="2">
    <location>
        <begin position="140"/>
        <end position="149"/>
    </location>
</feature>
<feature type="domain" description="Tyr recombinase" evidence="3">
    <location>
        <begin position="1"/>
        <end position="130"/>
    </location>
</feature>
<reference evidence="4" key="1">
    <citation type="submission" date="2021-01" db="EMBL/GenBank/DDBJ databases">
        <title>Whole genome shotgun sequence of Rhizocola hellebori NBRC 109834.</title>
        <authorList>
            <person name="Komaki H."/>
            <person name="Tamura T."/>
        </authorList>
    </citation>
    <scope>NUCLEOTIDE SEQUENCE</scope>
    <source>
        <strain evidence="4">NBRC 109834</strain>
    </source>
</reference>
<evidence type="ECO:0000313" key="4">
    <source>
        <dbReference type="EMBL" id="GIH02811.1"/>
    </source>
</evidence>
<proteinExistence type="predicted"/>
<dbReference type="Gene3D" id="1.10.443.10">
    <property type="entry name" value="Intergrase catalytic core"/>
    <property type="match status" value="1"/>
</dbReference>
<dbReference type="InterPro" id="IPR011010">
    <property type="entry name" value="DNA_brk_join_enz"/>
</dbReference>
<dbReference type="GO" id="GO:0006310">
    <property type="term" value="P:DNA recombination"/>
    <property type="evidence" value="ECO:0007669"/>
    <property type="project" value="UniProtKB-KW"/>
</dbReference>
<gene>
    <name evidence="4" type="ORF">Rhe02_08780</name>
</gene>
<organism evidence="4 5">
    <name type="scientific">Rhizocola hellebori</name>
    <dbReference type="NCBI Taxonomy" id="1392758"/>
    <lineage>
        <taxon>Bacteria</taxon>
        <taxon>Bacillati</taxon>
        <taxon>Actinomycetota</taxon>
        <taxon>Actinomycetes</taxon>
        <taxon>Micromonosporales</taxon>
        <taxon>Micromonosporaceae</taxon>
        <taxon>Rhizocola</taxon>
    </lineage>
</organism>
<dbReference type="Pfam" id="PF00589">
    <property type="entry name" value="Phage_integrase"/>
    <property type="match status" value="1"/>
</dbReference>
<evidence type="ECO:0000313" key="5">
    <source>
        <dbReference type="Proteomes" id="UP000612899"/>
    </source>
</evidence>
<sequence length="182" mass="19807">MRGKLVIGPPKSEASKRTVNLPSAATEVMRHHLTHNMLSDDREELLFKGTKGAPMRSSSFHRAVCWAEAVESAGLPAGFHFHDLRHFGNSLAADAGASTKEMMHRLGQSSMRAALIYQHATQRRDKEIAAGIDKRLAEQMTEDDDDSDDNGSAGALVPVSYSHANRTKANSGGRDIESIGRI</sequence>
<protein>
    <recommendedName>
        <fullName evidence="3">Tyr recombinase domain-containing protein</fullName>
    </recommendedName>
</protein>
<evidence type="ECO:0000256" key="2">
    <source>
        <dbReference type="SAM" id="MobiDB-lite"/>
    </source>
</evidence>
<evidence type="ECO:0000256" key="1">
    <source>
        <dbReference type="ARBA" id="ARBA00023172"/>
    </source>
</evidence>
<accession>A0A8J3Q3P3</accession>
<dbReference type="InterPro" id="IPR002104">
    <property type="entry name" value="Integrase_catalytic"/>
</dbReference>
<dbReference type="GO" id="GO:0003677">
    <property type="term" value="F:DNA binding"/>
    <property type="evidence" value="ECO:0007669"/>
    <property type="project" value="InterPro"/>
</dbReference>
<dbReference type="InterPro" id="IPR013762">
    <property type="entry name" value="Integrase-like_cat_sf"/>
</dbReference>
<dbReference type="GO" id="GO:0015074">
    <property type="term" value="P:DNA integration"/>
    <property type="evidence" value="ECO:0007669"/>
    <property type="project" value="InterPro"/>
</dbReference>
<name>A0A8J3Q3P3_9ACTN</name>
<dbReference type="RefSeq" id="WP_203906744.1">
    <property type="nucleotide sequence ID" value="NZ_BONY01000004.1"/>
</dbReference>
<keyword evidence="1" id="KW-0233">DNA recombination</keyword>
<dbReference type="EMBL" id="BONY01000004">
    <property type="protein sequence ID" value="GIH02811.1"/>
    <property type="molecule type" value="Genomic_DNA"/>
</dbReference>
<feature type="region of interest" description="Disordered" evidence="2">
    <location>
        <begin position="137"/>
        <end position="182"/>
    </location>
</feature>
<comment type="caution">
    <text evidence="4">The sequence shown here is derived from an EMBL/GenBank/DDBJ whole genome shotgun (WGS) entry which is preliminary data.</text>
</comment>
<dbReference type="PROSITE" id="PS51898">
    <property type="entry name" value="TYR_RECOMBINASE"/>
    <property type="match status" value="1"/>
</dbReference>